<sequence length="443" mass="48259">MATVAFISSPLRSSMAPMPASNNINNDLCSCSSTSASFRINSCRFFGLGISSSGALYGTRPAMRASLRRPSRVTRSILEQGAEESGPPTEADLTTESATVPNPLSAYPEMPPEWREKEDIRLAELAAKIGVSIRRRPPTGPPNHYVGPFQFRIQSEGNTPRNILEEIIWHKDTEVSQMKEKMPLQKVTKALETAPPARDFIGALRVRAAETGLPGLIAEVKKASPSRGVLQPDFDPVKIAKAYELGGAACLSVLTDSKYFQGSFENLALIREAGVQCPLLCKEFFIDAWQIYYARSKGADAILLIAAVLPDQDLRYMSKIAKSLGMAALIEVHNRREMDRVLGISGAKFIGINNRNLETFEVDINNTVALLQSETVRTVQERNILFVAESGLFTPADIALVQSAGVQAVLVGESLVRQKDPAAGITSLFGKDISRREPAPQSL</sequence>
<gene>
    <name evidence="1" type="ORF">O6H91_01G111800</name>
</gene>
<reference evidence="2" key="1">
    <citation type="journal article" date="2024" name="Proc. Natl. Acad. Sci. U.S.A.">
        <title>Extraordinary preservation of gene collinearity over three hundred million years revealed in homosporous lycophytes.</title>
        <authorList>
            <person name="Li C."/>
            <person name="Wickell D."/>
            <person name="Kuo L.Y."/>
            <person name="Chen X."/>
            <person name="Nie B."/>
            <person name="Liao X."/>
            <person name="Peng D."/>
            <person name="Ji J."/>
            <person name="Jenkins J."/>
            <person name="Williams M."/>
            <person name="Shu S."/>
            <person name="Plott C."/>
            <person name="Barry K."/>
            <person name="Rajasekar S."/>
            <person name="Grimwood J."/>
            <person name="Han X."/>
            <person name="Sun S."/>
            <person name="Hou Z."/>
            <person name="He W."/>
            <person name="Dai G."/>
            <person name="Sun C."/>
            <person name="Schmutz J."/>
            <person name="Leebens-Mack J.H."/>
            <person name="Li F.W."/>
            <person name="Wang L."/>
        </authorList>
    </citation>
    <scope>NUCLEOTIDE SEQUENCE [LARGE SCALE GENOMIC DNA]</scope>
    <source>
        <strain evidence="2">cv. PW_Plant_1</strain>
    </source>
</reference>
<comment type="caution">
    <text evidence="1">The sequence shown here is derived from an EMBL/GenBank/DDBJ whole genome shotgun (WGS) entry which is preliminary data.</text>
</comment>
<evidence type="ECO:0000313" key="2">
    <source>
        <dbReference type="Proteomes" id="UP001162992"/>
    </source>
</evidence>
<name>A0ACC2EUM2_DIPCM</name>
<dbReference type="EMBL" id="CM055092">
    <property type="protein sequence ID" value="KAJ7570254.1"/>
    <property type="molecule type" value="Genomic_DNA"/>
</dbReference>
<keyword evidence="2" id="KW-1185">Reference proteome</keyword>
<protein>
    <submittedName>
        <fullName evidence="1">Uncharacterized protein</fullName>
    </submittedName>
</protein>
<accession>A0ACC2EUM2</accession>
<organism evidence="1 2">
    <name type="scientific">Diphasiastrum complanatum</name>
    <name type="common">Issler's clubmoss</name>
    <name type="synonym">Lycopodium complanatum</name>
    <dbReference type="NCBI Taxonomy" id="34168"/>
    <lineage>
        <taxon>Eukaryota</taxon>
        <taxon>Viridiplantae</taxon>
        <taxon>Streptophyta</taxon>
        <taxon>Embryophyta</taxon>
        <taxon>Tracheophyta</taxon>
        <taxon>Lycopodiopsida</taxon>
        <taxon>Lycopodiales</taxon>
        <taxon>Lycopodiaceae</taxon>
        <taxon>Lycopodioideae</taxon>
        <taxon>Diphasiastrum</taxon>
    </lineage>
</organism>
<proteinExistence type="predicted"/>
<dbReference type="Proteomes" id="UP001162992">
    <property type="component" value="Chromosome 1"/>
</dbReference>
<evidence type="ECO:0000313" key="1">
    <source>
        <dbReference type="EMBL" id="KAJ7570254.1"/>
    </source>
</evidence>